<comment type="caution">
    <text evidence="1">The sequence shown here is derived from an EMBL/GenBank/DDBJ whole genome shotgun (WGS) entry which is preliminary data.</text>
</comment>
<dbReference type="EMBL" id="BAAALT010000182">
    <property type="protein sequence ID" value="GAA1821524.1"/>
    <property type="molecule type" value="Genomic_DNA"/>
</dbReference>
<organism evidence="1 2">
    <name type="scientific">Luedemannella flava</name>
    <dbReference type="NCBI Taxonomy" id="349316"/>
    <lineage>
        <taxon>Bacteria</taxon>
        <taxon>Bacillati</taxon>
        <taxon>Actinomycetota</taxon>
        <taxon>Actinomycetes</taxon>
        <taxon>Micromonosporales</taxon>
        <taxon>Micromonosporaceae</taxon>
        <taxon>Luedemannella</taxon>
    </lineage>
</organism>
<proteinExistence type="predicted"/>
<gene>
    <name evidence="1" type="ORF">GCM10009682_47100</name>
</gene>
<reference evidence="1 2" key="1">
    <citation type="journal article" date="2019" name="Int. J. Syst. Evol. Microbiol.">
        <title>The Global Catalogue of Microorganisms (GCM) 10K type strain sequencing project: providing services to taxonomists for standard genome sequencing and annotation.</title>
        <authorList>
            <consortium name="The Broad Institute Genomics Platform"/>
            <consortium name="The Broad Institute Genome Sequencing Center for Infectious Disease"/>
            <person name="Wu L."/>
            <person name="Ma J."/>
        </authorList>
    </citation>
    <scope>NUCLEOTIDE SEQUENCE [LARGE SCALE GENOMIC DNA]</scope>
    <source>
        <strain evidence="1 2">JCM 13250</strain>
    </source>
</reference>
<keyword evidence="2" id="KW-1185">Reference proteome</keyword>
<evidence type="ECO:0000313" key="2">
    <source>
        <dbReference type="Proteomes" id="UP001500218"/>
    </source>
</evidence>
<name>A0ABN2MD02_9ACTN</name>
<sequence>MRSYQPFLEPEQEEALYIRNDRAHEITVRIVDASMESNTDIPPGGFQGFNEGIFCEATLIEAQDENGRVLARVNSVACTTQTWIIAEDGTATFVPGRAEPPK</sequence>
<protein>
    <submittedName>
        <fullName evidence="1">Uncharacterized protein</fullName>
    </submittedName>
</protein>
<dbReference type="Proteomes" id="UP001500218">
    <property type="component" value="Unassembled WGS sequence"/>
</dbReference>
<evidence type="ECO:0000313" key="1">
    <source>
        <dbReference type="EMBL" id="GAA1821524.1"/>
    </source>
</evidence>
<accession>A0ABN2MD02</accession>